<keyword evidence="7" id="KW-1185">Reference proteome</keyword>
<dbReference type="InterPro" id="IPR001444">
    <property type="entry name" value="Flag_bb_rod_N"/>
</dbReference>
<organism evidence="6 7">
    <name type="scientific">Acetomicrobium hydrogeniformans ATCC BAA-1850</name>
    <dbReference type="NCBI Taxonomy" id="592015"/>
    <lineage>
        <taxon>Bacteria</taxon>
        <taxon>Thermotogati</taxon>
        <taxon>Synergistota</taxon>
        <taxon>Synergistia</taxon>
        <taxon>Synergistales</taxon>
        <taxon>Acetomicrobiaceae</taxon>
        <taxon>Acetomicrobium</taxon>
    </lineage>
</organism>
<accession>A0A0T5XBY6</accession>
<dbReference type="InterPro" id="IPR053967">
    <property type="entry name" value="LlgE_F_G-like_D1"/>
</dbReference>
<sequence>MFRGLYGASSAMLVQEKVIDVASNNLANVDTAGFKRRISVNKSFPEVMIERREAVGPFERQVYWPIGSASLNVVLSETTVDLSEGQVVSTDNPLDVAISGRGFFSLRDGAGNIFYSRAGNFTLDANGFIVNQEGLTLLGDGGVPINVGDVSSVAIDERGTVVADGEILGAIQLFEFANPTYLRNYAKNLFQANEAAGEPVLVETPMLVPGALEKSNVNVVYEMVRLIEGQRAYEASARTLTMQDEQTGSMINTYGR</sequence>
<dbReference type="Proteomes" id="UP000005273">
    <property type="component" value="Unassembled WGS sequence"/>
</dbReference>
<keyword evidence="6" id="KW-0282">Flagellum</keyword>
<evidence type="ECO:0000256" key="2">
    <source>
        <dbReference type="RuleBase" id="RU362116"/>
    </source>
</evidence>
<gene>
    <name evidence="6" type="ORF">HMPREF1705_03102</name>
</gene>
<dbReference type="RefSeq" id="WP_009201451.1">
    <property type="nucleotide sequence ID" value="NZ_ACJX03000001.1"/>
</dbReference>
<feature type="domain" description="Flagellar basal-body/hook protein C-terminal" evidence="4">
    <location>
        <begin position="209"/>
        <end position="252"/>
    </location>
</feature>
<evidence type="ECO:0000259" key="3">
    <source>
        <dbReference type="Pfam" id="PF00460"/>
    </source>
</evidence>
<dbReference type="GO" id="GO:0071978">
    <property type="term" value="P:bacterial-type flagellum-dependent swarming motility"/>
    <property type="evidence" value="ECO:0007669"/>
    <property type="project" value="TreeGrafter"/>
</dbReference>
<dbReference type="InterPro" id="IPR037925">
    <property type="entry name" value="FlgE/F/G-like"/>
</dbReference>
<dbReference type="InterPro" id="IPR010930">
    <property type="entry name" value="Flg_bb/hook_C_dom"/>
</dbReference>
<evidence type="ECO:0000259" key="5">
    <source>
        <dbReference type="Pfam" id="PF22692"/>
    </source>
</evidence>
<comment type="similarity">
    <text evidence="1 2">Belongs to the flagella basal body rod proteins family.</text>
</comment>
<dbReference type="Pfam" id="PF06429">
    <property type="entry name" value="Flg_bbr_C"/>
    <property type="match status" value="1"/>
</dbReference>
<dbReference type="OrthoDB" id="9804559at2"/>
<keyword evidence="6" id="KW-0966">Cell projection</keyword>
<dbReference type="eggNOG" id="COG4786">
    <property type="taxonomic scope" value="Bacteria"/>
</dbReference>
<comment type="caution">
    <text evidence="6">The sequence shown here is derived from an EMBL/GenBank/DDBJ whole genome shotgun (WGS) entry which is preliminary data.</text>
</comment>
<dbReference type="STRING" id="592015.HMPREF1705_03102"/>
<keyword evidence="2" id="KW-0975">Bacterial flagellum</keyword>
<evidence type="ECO:0000313" key="7">
    <source>
        <dbReference type="Proteomes" id="UP000005273"/>
    </source>
</evidence>
<name>A0A0T5XBY6_9BACT</name>
<evidence type="ECO:0000256" key="1">
    <source>
        <dbReference type="ARBA" id="ARBA00009677"/>
    </source>
</evidence>
<dbReference type="SUPFAM" id="SSF117143">
    <property type="entry name" value="Flagellar hook protein flgE"/>
    <property type="match status" value="1"/>
</dbReference>
<dbReference type="InterPro" id="IPR020013">
    <property type="entry name" value="Flagellar_FlgE/F/G"/>
</dbReference>
<feature type="domain" description="Flagellar basal body rod protein N-terminal" evidence="3">
    <location>
        <begin position="5"/>
        <end position="35"/>
    </location>
</feature>
<dbReference type="PANTHER" id="PTHR30435">
    <property type="entry name" value="FLAGELLAR PROTEIN"/>
    <property type="match status" value="1"/>
</dbReference>
<dbReference type="GO" id="GO:0009425">
    <property type="term" value="C:bacterial-type flagellum basal body"/>
    <property type="evidence" value="ECO:0007669"/>
    <property type="project" value="UniProtKB-SubCell"/>
</dbReference>
<comment type="subcellular location">
    <subcellularLocation>
        <location evidence="2">Bacterial flagellum basal body</location>
    </subcellularLocation>
</comment>
<protein>
    <submittedName>
        <fullName evidence="6">Flagellar hook-basal body protein</fullName>
    </submittedName>
</protein>
<dbReference type="PANTHER" id="PTHR30435:SF19">
    <property type="entry name" value="FLAGELLAR BASAL-BODY ROD PROTEIN FLGG"/>
    <property type="match status" value="1"/>
</dbReference>
<proteinExistence type="inferred from homology"/>
<dbReference type="InterPro" id="IPR019776">
    <property type="entry name" value="Flagellar_basal_body_rod_CS"/>
</dbReference>
<dbReference type="AlphaFoldDB" id="A0A0T5XBY6"/>
<evidence type="ECO:0000259" key="4">
    <source>
        <dbReference type="Pfam" id="PF06429"/>
    </source>
</evidence>
<feature type="domain" description="Flagellar hook protein FlgE/F/G-like D1" evidence="5">
    <location>
        <begin position="97"/>
        <end position="163"/>
    </location>
</feature>
<dbReference type="Pfam" id="PF22692">
    <property type="entry name" value="LlgE_F_G_D1"/>
    <property type="match status" value="1"/>
</dbReference>
<dbReference type="NCBIfam" id="TIGR03506">
    <property type="entry name" value="FlgEFG_subfam"/>
    <property type="match status" value="2"/>
</dbReference>
<dbReference type="PROSITE" id="PS00588">
    <property type="entry name" value="FLAGELLA_BB_ROD"/>
    <property type="match status" value="1"/>
</dbReference>
<evidence type="ECO:0000313" key="6">
    <source>
        <dbReference type="EMBL" id="KRT35847.1"/>
    </source>
</evidence>
<dbReference type="EMBL" id="ACJX03000001">
    <property type="protein sequence ID" value="KRT35847.1"/>
    <property type="molecule type" value="Genomic_DNA"/>
</dbReference>
<reference evidence="7" key="1">
    <citation type="submission" date="2012-09" db="EMBL/GenBank/DDBJ databases">
        <authorList>
            <person name="Weinstock G."/>
            <person name="Sodergren E."/>
            <person name="Clifton S."/>
            <person name="Fulton L."/>
            <person name="Fulton B."/>
            <person name="Courtney L."/>
            <person name="Fronick C."/>
            <person name="Harrison M."/>
            <person name="Strong C."/>
            <person name="Farmer C."/>
            <person name="Delehaunty K."/>
            <person name="Markovic C."/>
            <person name="Hall O."/>
            <person name="Minx P."/>
            <person name="Tomlinson C."/>
            <person name="Mitreva M."/>
            <person name="Nelson J."/>
            <person name="Hou S."/>
            <person name="Wollam A."/>
            <person name="Pepin K.H."/>
            <person name="Johnson M."/>
            <person name="Bhonagiri V."/>
            <person name="Nash W.E."/>
            <person name="Suruliraj S."/>
            <person name="Warren W."/>
            <person name="Chinwalla A."/>
            <person name="Mardis E.R."/>
            <person name="Wilson R.K."/>
        </authorList>
    </citation>
    <scope>NUCLEOTIDE SEQUENCE [LARGE SCALE GENOMIC DNA]</scope>
    <source>
        <strain evidence="7">OS1</strain>
    </source>
</reference>
<keyword evidence="6" id="KW-0969">Cilium</keyword>
<dbReference type="Pfam" id="PF00460">
    <property type="entry name" value="Flg_bb_rod"/>
    <property type="match status" value="1"/>
</dbReference>